<dbReference type="PANTHER" id="PTHR31739:SF25">
    <property type="entry name" value="(E,E)-GERANYLLINALOOL SYNTHASE"/>
    <property type="match status" value="1"/>
</dbReference>
<dbReference type="GO" id="GO:0010333">
    <property type="term" value="F:terpene synthase activity"/>
    <property type="evidence" value="ECO:0007669"/>
    <property type="project" value="InterPro"/>
</dbReference>
<evidence type="ECO:0000313" key="2">
    <source>
        <dbReference type="EMBL" id="KAF7375158.1"/>
    </source>
</evidence>
<dbReference type="GO" id="GO:0016102">
    <property type="term" value="P:diterpenoid biosynthetic process"/>
    <property type="evidence" value="ECO:0007669"/>
    <property type="project" value="TreeGrafter"/>
</dbReference>
<dbReference type="Proteomes" id="UP000623467">
    <property type="component" value="Unassembled WGS sequence"/>
</dbReference>
<accession>A0A8H6ZA65</accession>
<reference evidence="2" key="1">
    <citation type="submission" date="2020-05" db="EMBL/GenBank/DDBJ databases">
        <title>Mycena genomes resolve the evolution of fungal bioluminescence.</title>
        <authorList>
            <person name="Tsai I.J."/>
        </authorList>
    </citation>
    <scope>NUCLEOTIDE SEQUENCE</scope>
    <source>
        <strain evidence="2">160909Yilan</strain>
    </source>
</reference>
<proteinExistence type="inferred from homology"/>
<dbReference type="InterPro" id="IPR008930">
    <property type="entry name" value="Terpenoid_cyclase/PrenylTrfase"/>
</dbReference>
<dbReference type="AlphaFoldDB" id="A0A8H6ZA65"/>
<dbReference type="GO" id="GO:0000287">
    <property type="term" value="F:magnesium ion binding"/>
    <property type="evidence" value="ECO:0007669"/>
    <property type="project" value="TreeGrafter"/>
</dbReference>
<dbReference type="Gene3D" id="1.50.10.20">
    <property type="match status" value="1"/>
</dbReference>
<keyword evidence="3" id="KW-1185">Reference proteome</keyword>
<gene>
    <name evidence="2" type="ORF">MSAN_00402300</name>
</gene>
<dbReference type="OrthoDB" id="2343925at2759"/>
<sequence>MPGSTTGLLKDEANELLASLMSRYNPSSGLGHMSPSIYDTAWVSMITKANEWLFPAAFQYLLDHQHPSGGWESSSETDSILHTLSALLSMKLHSYGDATLSDRLQRAQSYLATRLNAWDISTVERVGFEIAVPSLLSLLAEQGIDFSFPGRSQLMELNSAKLSKLVPELIYKHQTSILHSLEGLIGHLDFDKLAHHKRNGSFMASPSSTAAYLMYASVWDDECEAYLTEVLSRDGNGSVPCAWPTTFFELSWIVCNLHDGGFDFSNLDQVTMLKIRDILAAGIEAGNGVVGFAQGPVEDADDSAKVPTALNYLGVHKSVTPLCDAFELESHFRCFPYERNASITVQCNVLIALVEAAVSRPSKNGTQAANFDEKQLSEPIIKTARFISEAWWATNSQILDKWHASPYYPMLLIAQSLSKFLMLFNQGHIAEAPEIIVQTKAPITLFQILIRILQGQRADGSWGSCEETAFALLALSNLASLPFISVMHDTIQMAVLSGRDFLQLNLTGKQGTDEEICLWTGKVNHRNPLISYSYGLAALRATAAPIPDSSKSGELDRLILIPAKRVQGFLHFYRKLPLFQDCKDWQLLAYIAEGYLYIPILEDVRKAVFGREGMGEDRYMEYTPFSWTSASSRTNNYSCPQNSFVLMAFLVDEFFDSMVQDHGKAVLPTLRQAIDEIFDALDNNQSIANFDCGDGPFSAMVRYIHKFTCFIVGYPTLQNASDYDKAQMRRELKAYLLAMTQQTEDNTIKGPGRRFFIPNLPT</sequence>
<evidence type="ECO:0000256" key="1">
    <source>
        <dbReference type="ARBA" id="ARBA00006333"/>
    </source>
</evidence>
<dbReference type="SUPFAM" id="SSF48239">
    <property type="entry name" value="Terpenoid cyclases/Protein prenyltransferases"/>
    <property type="match status" value="2"/>
</dbReference>
<dbReference type="Gene3D" id="1.50.10.160">
    <property type="match status" value="1"/>
</dbReference>
<dbReference type="InterPro" id="IPR050148">
    <property type="entry name" value="Terpene_synthase-like"/>
</dbReference>
<dbReference type="EMBL" id="JACAZH010000002">
    <property type="protein sequence ID" value="KAF7375158.1"/>
    <property type="molecule type" value="Genomic_DNA"/>
</dbReference>
<comment type="caution">
    <text evidence="2">The sequence shown here is derived from an EMBL/GenBank/DDBJ whole genome shotgun (WGS) entry which is preliminary data.</text>
</comment>
<comment type="similarity">
    <text evidence="1">Belongs to the terpene synthase family.</text>
</comment>
<dbReference type="PANTHER" id="PTHR31739">
    <property type="entry name" value="ENT-COPALYL DIPHOSPHATE SYNTHASE, CHLOROPLASTIC"/>
    <property type="match status" value="1"/>
</dbReference>
<protein>
    <submittedName>
        <fullName evidence="2">Ent-kaurene synthase</fullName>
    </submittedName>
</protein>
<organism evidence="2 3">
    <name type="scientific">Mycena sanguinolenta</name>
    <dbReference type="NCBI Taxonomy" id="230812"/>
    <lineage>
        <taxon>Eukaryota</taxon>
        <taxon>Fungi</taxon>
        <taxon>Dikarya</taxon>
        <taxon>Basidiomycota</taxon>
        <taxon>Agaricomycotina</taxon>
        <taxon>Agaricomycetes</taxon>
        <taxon>Agaricomycetidae</taxon>
        <taxon>Agaricales</taxon>
        <taxon>Marasmiineae</taxon>
        <taxon>Mycenaceae</taxon>
        <taxon>Mycena</taxon>
    </lineage>
</organism>
<name>A0A8H6ZA65_9AGAR</name>
<evidence type="ECO:0000313" key="3">
    <source>
        <dbReference type="Proteomes" id="UP000623467"/>
    </source>
</evidence>